<evidence type="ECO:0000313" key="3">
    <source>
        <dbReference type="Proteomes" id="UP000198949"/>
    </source>
</evidence>
<dbReference type="PANTHER" id="PTHR12121:SF36">
    <property type="entry name" value="ENDONUCLEASE_EXONUCLEASE_PHOSPHATASE DOMAIN-CONTAINING PROTEIN"/>
    <property type="match status" value="1"/>
</dbReference>
<dbReference type="CDD" id="cd09083">
    <property type="entry name" value="EEP-1"/>
    <property type="match status" value="1"/>
</dbReference>
<dbReference type="InterPro" id="IPR036691">
    <property type="entry name" value="Endo/exonu/phosph_ase_sf"/>
</dbReference>
<dbReference type="InterPro" id="IPR005135">
    <property type="entry name" value="Endo/exonuclease/phosphatase"/>
</dbReference>
<dbReference type="Proteomes" id="UP000198949">
    <property type="component" value="Unassembled WGS sequence"/>
</dbReference>
<dbReference type="GO" id="GO:0000175">
    <property type="term" value="F:3'-5'-RNA exonuclease activity"/>
    <property type="evidence" value="ECO:0007669"/>
    <property type="project" value="TreeGrafter"/>
</dbReference>
<dbReference type="PANTHER" id="PTHR12121">
    <property type="entry name" value="CARBON CATABOLITE REPRESSOR PROTEIN 4"/>
    <property type="match status" value="1"/>
</dbReference>
<dbReference type="InterPro" id="IPR050410">
    <property type="entry name" value="CCR4/nocturin_mRNA_transcr"/>
</dbReference>
<dbReference type="AlphaFoldDB" id="A0A1G6SEY0"/>
<name>A0A1G6SEY0_9ACTN</name>
<proteinExistence type="predicted"/>
<dbReference type="STRING" id="58114.SAMN05216270_10264"/>
<dbReference type="Gene3D" id="3.60.10.10">
    <property type="entry name" value="Endonuclease/exonuclease/phosphatase"/>
    <property type="match status" value="1"/>
</dbReference>
<keyword evidence="2" id="KW-0540">Nuclease</keyword>
<dbReference type="SUPFAM" id="SSF56219">
    <property type="entry name" value="DNase I-like"/>
    <property type="match status" value="1"/>
</dbReference>
<keyword evidence="3" id="KW-1185">Reference proteome</keyword>
<keyword evidence="2" id="KW-0255">Endonuclease</keyword>
<dbReference type="RefSeq" id="WP_091028890.1">
    <property type="nucleotide sequence ID" value="NZ_FNAD01000002.1"/>
</dbReference>
<evidence type="ECO:0000313" key="2">
    <source>
        <dbReference type="EMBL" id="SDD15480.1"/>
    </source>
</evidence>
<gene>
    <name evidence="2" type="ORF">SAMN05216270_10264</name>
</gene>
<organism evidence="2 3">
    <name type="scientific">Glycomyces harbinensis</name>
    <dbReference type="NCBI Taxonomy" id="58114"/>
    <lineage>
        <taxon>Bacteria</taxon>
        <taxon>Bacillati</taxon>
        <taxon>Actinomycetota</taxon>
        <taxon>Actinomycetes</taxon>
        <taxon>Glycomycetales</taxon>
        <taxon>Glycomycetaceae</taxon>
        <taxon>Glycomyces</taxon>
    </lineage>
</organism>
<keyword evidence="2" id="KW-0378">Hydrolase</keyword>
<protein>
    <submittedName>
        <fullName evidence="2">Metal-dependent hydrolase, endonuclease/exonuclease/phosphatase family</fullName>
    </submittedName>
</protein>
<dbReference type="GO" id="GO:0004519">
    <property type="term" value="F:endonuclease activity"/>
    <property type="evidence" value="ECO:0007669"/>
    <property type="project" value="UniProtKB-KW"/>
</dbReference>
<sequence length="282" mass="31723">MSATPTAVHDLPLIGPVAPPFVHVMTYNLKSASGRAPHSWWKRRPLVEAVLQAEQPTVLCTQEGRFRQLIELREELDGYDWVHLGRGGGSRSESTAIFWDASRLSPMAYDHVWLSRRPRLIGSRAWGAGTIRMLTWVRFEDKATGKDFHVANVHLDHRSEKARRKGAQMCLDVMSRFYGPAVLAGDFNSGPGDTAHRVLTRGGLVDAWSAAERHLTPEWSTFNRWRTEPVEGGNRIDWILVKSGGRHQEVRVHQAGVNTHSEFDLAPSDHWPVQAVFSVGLR</sequence>
<evidence type="ECO:0000259" key="1">
    <source>
        <dbReference type="Pfam" id="PF03372"/>
    </source>
</evidence>
<keyword evidence="2" id="KW-0269">Exonuclease</keyword>
<reference evidence="3" key="1">
    <citation type="submission" date="2016-10" db="EMBL/GenBank/DDBJ databases">
        <authorList>
            <person name="Varghese N."/>
            <person name="Submissions S."/>
        </authorList>
    </citation>
    <scope>NUCLEOTIDE SEQUENCE [LARGE SCALE GENOMIC DNA]</scope>
    <source>
        <strain evidence="3">CGMCC 4.3516</strain>
    </source>
</reference>
<feature type="domain" description="Endonuclease/exonuclease/phosphatase" evidence="1">
    <location>
        <begin position="25"/>
        <end position="270"/>
    </location>
</feature>
<dbReference type="EMBL" id="FNAD01000002">
    <property type="protein sequence ID" value="SDD15480.1"/>
    <property type="molecule type" value="Genomic_DNA"/>
</dbReference>
<accession>A0A1G6SEY0</accession>
<dbReference type="OrthoDB" id="9793162at2"/>
<dbReference type="Pfam" id="PF03372">
    <property type="entry name" value="Exo_endo_phos"/>
    <property type="match status" value="1"/>
</dbReference>